<name>A0ABS9V3A9_9BACT</name>
<dbReference type="Gene3D" id="1.20.120.160">
    <property type="entry name" value="HPT domain"/>
    <property type="match status" value="1"/>
</dbReference>
<evidence type="ECO:0000313" key="4">
    <source>
        <dbReference type="Proteomes" id="UP001165489"/>
    </source>
</evidence>
<dbReference type="InterPro" id="IPR008207">
    <property type="entry name" value="Sig_transdc_His_kin_Hpt_dom"/>
</dbReference>
<reference evidence="3" key="1">
    <citation type="submission" date="2022-03" db="EMBL/GenBank/DDBJ databases">
        <title>De novo assembled genomes of Belliella spp. (Cyclobacteriaceae) strains.</title>
        <authorList>
            <person name="Szabo A."/>
            <person name="Korponai K."/>
            <person name="Felfoldi T."/>
        </authorList>
    </citation>
    <scope>NUCLEOTIDE SEQUENCE</scope>
    <source>
        <strain evidence="3">DSM 111904</strain>
    </source>
</reference>
<accession>A0ABS9V3A9</accession>
<organism evidence="3 4">
    <name type="scientific">Belliella filtrata</name>
    <dbReference type="NCBI Taxonomy" id="2923435"/>
    <lineage>
        <taxon>Bacteria</taxon>
        <taxon>Pseudomonadati</taxon>
        <taxon>Bacteroidota</taxon>
        <taxon>Cytophagia</taxon>
        <taxon>Cytophagales</taxon>
        <taxon>Cyclobacteriaceae</taxon>
        <taxon>Belliella</taxon>
    </lineage>
</organism>
<dbReference type="Proteomes" id="UP001165489">
    <property type="component" value="Unassembled WGS sequence"/>
</dbReference>
<evidence type="ECO:0000259" key="2">
    <source>
        <dbReference type="PROSITE" id="PS50894"/>
    </source>
</evidence>
<gene>
    <name evidence="3" type="ORF">MM239_15940</name>
</gene>
<feature type="domain" description="HPt" evidence="2">
    <location>
        <begin position="18"/>
        <end position="110"/>
    </location>
</feature>
<dbReference type="RefSeq" id="WP_241349258.1">
    <property type="nucleotide sequence ID" value="NZ_JAKZGP010000050.1"/>
</dbReference>
<dbReference type="InterPro" id="IPR036641">
    <property type="entry name" value="HPT_dom_sf"/>
</dbReference>
<dbReference type="PROSITE" id="PS50894">
    <property type="entry name" value="HPT"/>
    <property type="match status" value="1"/>
</dbReference>
<feature type="modified residue" description="Phosphohistidine" evidence="1">
    <location>
        <position position="57"/>
    </location>
</feature>
<keyword evidence="1" id="KW-0597">Phosphoprotein</keyword>
<dbReference type="EMBL" id="JAKZGP010000050">
    <property type="protein sequence ID" value="MCH7410900.1"/>
    <property type="molecule type" value="Genomic_DNA"/>
</dbReference>
<comment type="caution">
    <text evidence="3">The sequence shown here is derived from an EMBL/GenBank/DDBJ whole genome shotgun (WGS) entry which is preliminary data.</text>
</comment>
<evidence type="ECO:0000256" key="1">
    <source>
        <dbReference type="PROSITE-ProRule" id="PRU00110"/>
    </source>
</evidence>
<proteinExistence type="predicted"/>
<sequence>MYNIVVPQTIYQFFGDDDVEMIKEMVQIIIDTNVQDLKEMDQYYDSKEYDIIKRKCHKAKPSMSYIGAIKTRKLLESIEEELENSRPTYDLLKKDLEIIEFELKDFLAEL</sequence>
<dbReference type="SUPFAM" id="SSF47226">
    <property type="entry name" value="Histidine-containing phosphotransfer domain, HPT domain"/>
    <property type="match status" value="1"/>
</dbReference>
<protein>
    <submittedName>
        <fullName evidence="3">Hpt domain-containing protein</fullName>
    </submittedName>
</protein>
<keyword evidence="4" id="KW-1185">Reference proteome</keyword>
<evidence type="ECO:0000313" key="3">
    <source>
        <dbReference type="EMBL" id="MCH7410900.1"/>
    </source>
</evidence>